<proteinExistence type="inferred from homology"/>
<dbReference type="SUPFAM" id="SSF53155">
    <property type="entry name" value="Methylated DNA-protein cysteine methyltransferase domain"/>
    <property type="match status" value="1"/>
</dbReference>
<evidence type="ECO:0000256" key="2">
    <source>
        <dbReference type="ARBA" id="ARBA00008711"/>
    </source>
</evidence>
<dbReference type="FunFam" id="1.10.10.10:FF:000214">
    <property type="entry name" value="Methylated-DNA--protein-cysteine methyltransferase"/>
    <property type="match status" value="1"/>
</dbReference>
<dbReference type="Pfam" id="PF02870">
    <property type="entry name" value="Methyltransf_1N"/>
    <property type="match status" value="1"/>
</dbReference>
<dbReference type="CDD" id="cd06445">
    <property type="entry name" value="ATase"/>
    <property type="match status" value="1"/>
</dbReference>
<dbReference type="AlphaFoldDB" id="A0A7Y8VSA8"/>
<reference evidence="11 12" key="1">
    <citation type="submission" date="2020-06" db="EMBL/GenBank/DDBJ databases">
        <title>Mogibacterium timidum strain W9173 genomic sequence.</title>
        <authorList>
            <person name="Wade W.G."/>
            <person name="Johnston C.D."/>
            <person name="Chen T."/>
            <person name="Dewhirst F.E."/>
        </authorList>
    </citation>
    <scope>NUCLEOTIDE SEQUENCE [LARGE SCALE GENOMIC DNA]</scope>
    <source>
        <strain evidence="11 12">W9173</strain>
    </source>
</reference>
<dbReference type="Gene3D" id="3.30.160.70">
    <property type="entry name" value="Methylated DNA-protein cysteine methyltransferase domain"/>
    <property type="match status" value="1"/>
</dbReference>
<evidence type="ECO:0000256" key="4">
    <source>
        <dbReference type="ARBA" id="ARBA00022603"/>
    </source>
</evidence>
<feature type="domain" description="Methylguanine DNA methyltransferase ribonuclease-like" evidence="10">
    <location>
        <begin position="7"/>
        <end position="74"/>
    </location>
</feature>
<evidence type="ECO:0000259" key="10">
    <source>
        <dbReference type="Pfam" id="PF02870"/>
    </source>
</evidence>
<keyword evidence="12" id="KW-1185">Reference proteome</keyword>
<dbReference type="EMBL" id="JABXYR010000002">
    <property type="protein sequence ID" value="NWO23664.1"/>
    <property type="molecule type" value="Genomic_DNA"/>
</dbReference>
<protein>
    <recommendedName>
        <fullName evidence="3">methylated-DNA--[protein]-cysteine S-methyltransferase</fullName>
        <ecNumber evidence="3">2.1.1.63</ecNumber>
    </recommendedName>
</protein>
<dbReference type="InterPro" id="IPR036631">
    <property type="entry name" value="MGMT_N_sf"/>
</dbReference>
<dbReference type="InterPro" id="IPR036388">
    <property type="entry name" value="WH-like_DNA-bd_sf"/>
</dbReference>
<dbReference type="GO" id="GO:0032259">
    <property type="term" value="P:methylation"/>
    <property type="evidence" value="ECO:0007669"/>
    <property type="project" value="UniProtKB-KW"/>
</dbReference>
<dbReference type="Pfam" id="PF01035">
    <property type="entry name" value="DNA_binding_1"/>
    <property type="match status" value="1"/>
</dbReference>
<dbReference type="InterPro" id="IPR014048">
    <property type="entry name" value="MethylDNA_cys_MeTrfase_DNA-bd"/>
</dbReference>
<comment type="caution">
    <text evidence="11">The sequence shown here is derived from an EMBL/GenBank/DDBJ whole genome shotgun (WGS) entry which is preliminary data.</text>
</comment>
<dbReference type="InterPro" id="IPR008332">
    <property type="entry name" value="MethylG_MeTrfase_N"/>
</dbReference>
<feature type="domain" description="Methylated-DNA-[protein]-cysteine S-methyltransferase DNA binding" evidence="9">
    <location>
        <begin position="88"/>
        <end position="173"/>
    </location>
</feature>
<dbReference type="GO" id="GO:0003908">
    <property type="term" value="F:methylated-DNA-[protein]-cysteine S-methyltransferase activity"/>
    <property type="evidence" value="ECO:0007669"/>
    <property type="project" value="UniProtKB-EC"/>
</dbReference>
<dbReference type="SUPFAM" id="SSF46767">
    <property type="entry name" value="Methylated DNA-protein cysteine methyltransferase, C-terminal domain"/>
    <property type="match status" value="1"/>
</dbReference>
<dbReference type="PANTHER" id="PTHR10815">
    <property type="entry name" value="METHYLATED-DNA--PROTEIN-CYSTEINE METHYLTRANSFERASE"/>
    <property type="match status" value="1"/>
</dbReference>
<evidence type="ECO:0000256" key="1">
    <source>
        <dbReference type="ARBA" id="ARBA00001286"/>
    </source>
</evidence>
<gene>
    <name evidence="11" type="ORF">HW270_06260</name>
</gene>
<keyword evidence="4 11" id="KW-0489">Methyltransferase</keyword>
<dbReference type="PROSITE" id="PS00374">
    <property type="entry name" value="MGMT"/>
    <property type="match status" value="1"/>
</dbReference>
<evidence type="ECO:0000256" key="8">
    <source>
        <dbReference type="ARBA" id="ARBA00049348"/>
    </source>
</evidence>
<dbReference type="InterPro" id="IPR036217">
    <property type="entry name" value="MethylDNA_cys_MeTrfase_DNAb"/>
</dbReference>
<organism evidence="11 12">
    <name type="scientific">Mogibacterium timidum</name>
    <dbReference type="NCBI Taxonomy" id="35519"/>
    <lineage>
        <taxon>Bacteria</taxon>
        <taxon>Bacillati</taxon>
        <taxon>Bacillota</taxon>
        <taxon>Clostridia</taxon>
        <taxon>Peptostreptococcales</taxon>
        <taxon>Anaerovoracaceae</taxon>
        <taxon>Mogibacterium</taxon>
    </lineage>
</organism>
<name>A0A7Y8VSA8_9FIRM</name>
<dbReference type="PANTHER" id="PTHR10815:SF5">
    <property type="entry name" value="METHYLATED-DNA--PROTEIN-CYSTEINE METHYLTRANSFERASE"/>
    <property type="match status" value="1"/>
</dbReference>
<sequence length="183" mass="20428">MRIFSYVYDSPMGSLYLCADDSRLHGIWSDKAEAAEYIDVVTEKGDDIMTVGRDDCPDVIEQTAAWLDKYFDGKIPDCMPPLQLHGSKFRQTVSQIMLEIPYGELTTYGDIAKDVALRLGKERMSAQAVGGAVGSNEFSILVPCHRVVGKDGNLTGYAGGMDRKIYLLKHEGVDFEEHHLYVR</sequence>
<dbReference type="RefSeq" id="WP_009644153.1">
    <property type="nucleotide sequence ID" value="NZ_CAUTAN010000003.1"/>
</dbReference>
<keyword evidence="5 11" id="KW-0808">Transferase</keyword>
<evidence type="ECO:0000313" key="12">
    <source>
        <dbReference type="Proteomes" id="UP000526307"/>
    </source>
</evidence>
<evidence type="ECO:0000313" key="11">
    <source>
        <dbReference type="EMBL" id="NWO23664.1"/>
    </source>
</evidence>
<keyword evidence="6" id="KW-0227">DNA damage</keyword>
<dbReference type="GO" id="GO:0006281">
    <property type="term" value="P:DNA repair"/>
    <property type="evidence" value="ECO:0007669"/>
    <property type="project" value="UniProtKB-KW"/>
</dbReference>
<comment type="similarity">
    <text evidence="2">Belongs to the MGMT family.</text>
</comment>
<evidence type="ECO:0000256" key="6">
    <source>
        <dbReference type="ARBA" id="ARBA00022763"/>
    </source>
</evidence>
<evidence type="ECO:0000256" key="3">
    <source>
        <dbReference type="ARBA" id="ARBA00011918"/>
    </source>
</evidence>
<dbReference type="InterPro" id="IPR001497">
    <property type="entry name" value="MethylDNA_cys_MeTrfase_AS"/>
</dbReference>
<dbReference type="Gene3D" id="1.10.10.10">
    <property type="entry name" value="Winged helix-like DNA-binding domain superfamily/Winged helix DNA-binding domain"/>
    <property type="match status" value="1"/>
</dbReference>
<evidence type="ECO:0000256" key="7">
    <source>
        <dbReference type="ARBA" id="ARBA00023204"/>
    </source>
</evidence>
<dbReference type="Proteomes" id="UP000526307">
    <property type="component" value="Unassembled WGS sequence"/>
</dbReference>
<evidence type="ECO:0000259" key="9">
    <source>
        <dbReference type="Pfam" id="PF01035"/>
    </source>
</evidence>
<comment type="catalytic activity">
    <reaction evidence="1">
        <text>a 4-O-methyl-thymidine in DNA + L-cysteinyl-[protein] = a thymidine in DNA + S-methyl-L-cysteinyl-[protein]</text>
        <dbReference type="Rhea" id="RHEA:53428"/>
        <dbReference type="Rhea" id="RHEA-COMP:10131"/>
        <dbReference type="Rhea" id="RHEA-COMP:10132"/>
        <dbReference type="Rhea" id="RHEA-COMP:13555"/>
        <dbReference type="Rhea" id="RHEA-COMP:13556"/>
        <dbReference type="ChEBI" id="CHEBI:29950"/>
        <dbReference type="ChEBI" id="CHEBI:82612"/>
        <dbReference type="ChEBI" id="CHEBI:137386"/>
        <dbReference type="ChEBI" id="CHEBI:137387"/>
        <dbReference type="EC" id="2.1.1.63"/>
    </reaction>
</comment>
<comment type="catalytic activity">
    <reaction evidence="8">
        <text>a 6-O-methyl-2'-deoxyguanosine in DNA + L-cysteinyl-[protein] = S-methyl-L-cysteinyl-[protein] + a 2'-deoxyguanosine in DNA</text>
        <dbReference type="Rhea" id="RHEA:24000"/>
        <dbReference type="Rhea" id="RHEA-COMP:10131"/>
        <dbReference type="Rhea" id="RHEA-COMP:10132"/>
        <dbReference type="Rhea" id="RHEA-COMP:11367"/>
        <dbReference type="Rhea" id="RHEA-COMP:11368"/>
        <dbReference type="ChEBI" id="CHEBI:29950"/>
        <dbReference type="ChEBI" id="CHEBI:82612"/>
        <dbReference type="ChEBI" id="CHEBI:85445"/>
        <dbReference type="ChEBI" id="CHEBI:85448"/>
        <dbReference type="EC" id="2.1.1.63"/>
    </reaction>
</comment>
<dbReference type="NCBIfam" id="TIGR00589">
    <property type="entry name" value="ogt"/>
    <property type="match status" value="1"/>
</dbReference>
<accession>A0A7Y8VSA8</accession>
<evidence type="ECO:0000256" key="5">
    <source>
        <dbReference type="ARBA" id="ARBA00022679"/>
    </source>
</evidence>
<dbReference type="EC" id="2.1.1.63" evidence="3"/>
<keyword evidence="7" id="KW-0234">DNA repair</keyword>